<name>A0ABV1VIE0_9ACTN</name>
<sequence>MNETVHSLASRLHDLLVEHSLTRVSSGLPARADAVVDELRALAEDAAGLGPDARWIIATAYAGLATIGLRSNIPDLAIIGLEVAVRAGYNDCLQLGSASMSPLHHHDRFRALYQQMRISEADLDELRWQQRELLFMARDLERAGIDNIARRDTRISRLPQAPMPTRVPDTPGILAARLEVQAAQSALQQFALEAEMSRAANNMTLSIMDGWDYGQARRDAWSADGMEAQLHNASAARAYFEPPGLSHAVVHCPPLGSSNAGPAG</sequence>
<dbReference type="Proteomes" id="UP001490330">
    <property type="component" value="Unassembled WGS sequence"/>
</dbReference>
<dbReference type="RefSeq" id="WP_350720249.1">
    <property type="nucleotide sequence ID" value="NZ_JBEPCO010000018.1"/>
</dbReference>
<gene>
    <name evidence="1" type="ORF">ABT322_21300</name>
</gene>
<organism evidence="1 2">
    <name type="scientific">Streptomyces flaveolus</name>
    <dbReference type="NCBI Taxonomy" id="67297"/>
    <lineage>
        <taxon>Bacteria</taxon>
        <taxon>Bacillati</taxon>
        <taxon>Actinomycetota</taxon>
        <taxon>Actinomycetes</taxon>
        <taxon>Kitasatosporales</taxon>
        <taxon>Streptomycetaceae</taxon>
        <taxon>Streptomyces</taxon>
    </lineage>
</organism>
<evidence type="ECO:0000313" key="1">
    <source>
        <dbReference type="EMBL" id="MER6906257.1"/>
    </source>
</evidence>
<comment type="caution">
    <text evidence="1">The sequence shown here is derived from an EMBL/GenBank/DDBJ whole genome shotgun (WGS) entry which is preliminary data.</text>
</comment>
<accession>A0ABV1VIE0</accession>
<reference evidence="1 2" key="1">
    <citation type="submission" date="2024-06" db="EMBL/GenBank/DDBJ databases">
        <title>The Natural Products Discovery Center: Release of the First 8490 Sequenced Strains for Exploring Actinobacteria Biosynthetic Diversity.</title>
        <authorList>
            <person name="Kalkreuter E."/>
            <person name="Kautsar S.A."/>
            <person name="Yang D."/>
            <person name="Bader C.D."/>
            <person name="Teijaro C.N."/>
            <person name="Fluegel L."/>
            <person name="Davis C.M."/>
            <person name="Simpson J.R."/>
            <person name="Lauterbach L."/>
            <person name="Steele A.D."/>
            <person name="Gui C."/>
            <person name="Meng S."/>
            <person name="Li G."/>
            <person name="Viehrig K."/>
            <person name="Ye F."/>
            <person name="Su P."/>
            <person name="Kiefer A.F."/>
            <person name="Nichols A."/>
            <person name="Cepeda A.J."/>
            <person name="Yan W."/>
            <person name="Fan B."/>
            <person name="Jiang Y."/>
            <person name="Adhikari A."/>
            <person name="Zheng C.-J."/>
            <person name="Schuster L."/>
            <person name="Cowan T.M."/>
            <person name="Smanski M.J."/>
            <person name="Chevrette M.G."/>
            <person name="De Carvalho L.P.S."/>
            <person name="Shen B."/>
        </authorList>
    </citation>
    <scope>NUCLEOTIDE SEQUENCE [LARGE SCALE GENOMIC DNA]</scope>
    <source>
        <strain evidence="1 2">NPDC000632</strain>
    </source>
</reference>
<keyword evidence="2" id="KW-1185">Reference proteome</keyword>
<evidence type="ECO:0000313" key="2">
    <source>
        <dbReference type="Proteomes" id="UP001490330"/>
    </source>
</evidence>
<proteinExistence type="predicted"/>
<protein>
    <submittedName>
        <fullName evidence="1">Uncharacterized protein</fullName>
    </submittedName>
</protein>
<dbReference type="EMBL" id="JBEPCV010000021">
    <property type="protein sequence ID" value="MER6906257.1"/>
    <property type="molecule type" value="Genomic_DNA"/>
</dbReference>